<comment type="subcellular location">
    <subcellularLocation>
        <location evidence="1">Membrane</location>
        <topology evidence="1">Multi-pass membrane protein</topology>
    </subcellularLocation>
</comment>
<feature type="transmembrane region" description="Helical" evidence="5">
    <location>
        <begin position="41"/>
        <end position="62"/>
    </location>
</feature>
<feature type="transmembrane region" description="Helical" evidence="5">
    <location>
        <begin position="137"/>
        <end position="156"/>
    </location>
</feature>
<evidence type="ECO:0000256" key="4">
    <source>
        <dbReference type="ARBA" id="ARBA00023136"/>
    </source>
</evidence>
<dbReference type="InterPro" id="IPR001750">
    <property type="entry name" value="ND/Mrp_TM"/>
</dbReference>
<dbReference type="HAMAP" id="MF_00445">
    <property type="entry name" value="NDH1_NuoN_1"/>
    <property type="match status" value="1"/>
</dbReference>
<protein>
    <submittedName>
        <fullName evidence="7">Unannotated protein</fullName>
    </submittedName>
</protein>
<dbReference type="EMBL" id="CAEZSR010000137">
    <property type="protein sequence ID" value="CAB4578681.1"/>
    <property type="molecule type" value="Genomic_DNA"/>
</dbReference>
<evidence type="ECO:0000313" key="7">
    <source>
        <dbReference type="EMBL" id="CAB4578681.1"/>
    </source>
</evidence>
<gene>
    <name evidence="7" type="ORF">UFOPK1493_02900</name>
</gene>
<dbReference type="NCBIfam" id="TIGR01770">
    <property type="entry name" value="NDH_I_N"/>
    <property type="match status" value="1"/>
</dbReference>
<evidence type="ECO:0000256" key="2">
    <source>
        <dbReference type="ARBA" id="ARBA00022692"/>
    </source>
</evidence>
<feature type="transmembrane region" description="Helical" evidence="5">
    <location>
        <begin position="168"/>
        <end position="189"/>
    </location>
</feature>
<name>A0A6J6EQ61_9ZZZZ</name>
<accession>A0A6J6EQ61</accession>
<dbReference type="InterPro" id="IPR010096">
    <property type="entry name" value="NADH-Q_OxRdtase_suN/2"/>
</dbReference>
<feature type="transmembrane region" description="Helical" evidence="5">
    <location>
        <begin position="285"/>
        <end position="304"/>
    </location>
</feature>
<dbReference type="Pfam" id="PF00361">
    <property type="entry name" value="Proton_antipo_M"/>
    <property type="match status" value="1"/>
</dbReference>
<feature type="transmembrane region" description="Helical" evidence="5">
    <location>
        <begin position="12"/>
        <end position="34"/>
    </location>
</feature>
<keyword evidence="2 5" id="KW-0812">Transmembrane</keyword>
<keyword evidence="4 5" id="KW-0472">Membrane</keyword>
<sequence>MADTFTAPTIAWFDLTPILVLLGAALLLLLVGALTPRWPRGLYAATTATAAGTAMVLSFVLWDDVTDQGARTLVADAVILDGFSSFATIAICAAVLLACLVTDDYLRREQLDGPEIYALYLTSAIGGVVMAMANDLIVLFIGLEVLSMSFYVLAASHRRRIESQESGLKYFVLGGFSSAFFLYGVALIYGGSGSTRYDEIVTAFNDVVPTERADALVLAGVALLVVGLAFKVSAVPFHFWTPDVYQGAPTPITAFMASAGKVGAFAAMLRVLTEALPNWRDDWRPVVWVLSVLTLVVGSVLAVVQTNVKRMLAYSSISHAGFILVGVEAAAHRAGEADPGQGVSASLLYLLLYAVLVLGTFAVVSLVARTGDGNTDLSAFRGLGRTRPALALGMTVLLLAQAGVPLTSGFIAKFGVIEAAVDENSYAIAIIAMLASVIAAYLYLRIMVSMWIADPEPADEALEPVRTPFSTVLAVVLAVGFTLVVGVAPGWIVSAAENATTIVHQVGP</sequence>
<dbReference type="GO" id="GO:0016020">
    <property type="term" value="C:membrane"/>
    <property type="evidence" value="ECO:0007669"/>
    <property type="project" value="UniProtKB-SubCell"/>
</dbReference>
<dbReference type="PANTHER" id="PTHR22773">
    <property type="entry name" value="NADH DEHYDROGENASE"/>
    <property type="match status" value="1"/>
</dbReference>
<feature type="domain" description="NADH:quinone oxidoreductase/Mrp antiporter transmembrane" evidence="6">
    <location>
        <begin position="133"/>
        <end position="438"/>
    </location>
</feature>
<feature type="transmembrane region" description="Helical" evidence="5">
    <location>
        <begin position="82"/>
        <end position="102"/>
    </location>
</feature>
<feature type="transmembrane region" description="Helical" evidence="5">
    <location>
        <begin position="215"/>
        <end position="240"/>
    </location>
</feature>
<feature type="transmembrane region" description="Helical" evidence="5">
    <location>
        <begin position="389"/>
        <end position="412"/>
    </location>
</feature>
<feature type="transmembrane region" description="Helical" evidence="5">
    <location>
        <begin position="311"/>
        <end position="327"/>
    </location>
</feature>
<keyword evidence="3 5" id="KW-1133">Transmembrane helix</keyword>
<reference evidence="7" key="1">
    <citation type="submission" date="2020-05" db="EMBL/GenBank/DDBJ databases">
        <authorList>
            <person name="Chiriac C."/>
            <person name="Salcher M."/>
            <person name="Ghai R."/>
            <person name="Kavagutti S V."/>
        </authorList>
    </citation>
    <scope>NUCLEOTIDE SEQUENCE</scope>
</reference>
<dbReference type="GO" id="GO:0042773">
    <property type="term" value="P:ATP synthesis coupled electron transport"/>
    <property type="evidence" value="ECO:0007669"/>
    <property type="project" value="InterPro"/>
</dbReference>
<feature type="transmembrane region" description="Helical" evidence="5">
    <location>
        <begin position="347"/>
        <end position="368"/>
    </location>
</feature>
<feature type="transmembrane region" description="Helical" evidence="5">
    <location>
        <begin position="472"/>
        <end position="492"/>
    </location>
</feature>
<feature type="transmembrane region" description="Helical" evidence="5">
    <location>
        <begin position="114"/>
        <end position="131"/>
    </location>
</feature>
<feature type="transmembrane region" description="Helical" evidence="5">
    <location>
        <begin position="252"/>
        <end position="273"/>
    </location>
</feature>
<proteinExistence type="inferred from homology"/>
<organism evidence="7">
    <name type="scientific">freshwater metagenome</name>
    <dbReference type="NCBI Taxonomy" id="449393"/>
    <lineage>
        <taxon>unclassified sequences</taxon>
        <taxon>metagenomes</taxon>
        <taxon>ecological metagenomes</taxon>
    </lineage>
</organism>
<evidence type="ECO:0000256" key="1">
    <source>
        <dbReference type="ARBA" id="ARBA00004141"/>
    </source>
</evidence>
<dbReference type="AlphaFoldDB" id="A0A6J6EQ61"/>
<evidence type="ECO:0000259" key="6">
    <source>
        <dbReference type="Pfam" id="PF00361"/>
    </source>
</evidence>
<evidence type="ECO:0000256" key="5">
    <source>
        <dbReference type="SAM" id="Phobius"/>
    </source>
</evidence>
<feature type="transmembrane region" description="Helical" evidence="5">
    <location>
        <begin position="424"/>
        <end position="444"/>
    </location>
</feature>
<evidence type="ECO:0000256" key="3">
    <source>
        <dbReference type="ARBA" id="ARBA00022989"/>
    </source>
</evidence>
<dbReference type="GO" id="GO:0008137">
    <property type="term" value="F:NADH dehydrogenase (ubiquinone) activity"/>
    <property type="evidence" value="ECO:0007669"/>
    <property type="project" value="InterPro"/>
</dbReference>